<dbReference type="OMA" id="VEEIPGC"/>
<dbReference type="Gene3D" id="3.40.50.300">
    <property type="entry name" value="P-loop containing nucleotide triphosphate hydrolases"/>
    <property type="match status" value="1"/>
</dbReference>
<comment type="subcellular location">
    <subcellularLocation>
        <location evidence="1">Membrane</location>
        <topology evidence="1">Multi-pass membrane protein</topology>
    </subcellularLocation>
</comment>
<evidence type="ECO:0000256" key="1">
    <source>
        <dbReference type="ARBA" id="ARBA00004141"/>
    </source>
</evidence>
<evidence type="ECO:0000256" key="2">
    <source>
        <dbReference type="ARBA" id="ARBA00005814"/>
    </source>
</evidence>
<evidence type="ECO:0000256" key="3">
    <source>
        <dbReference type="ARBA" id="ARBA00022448"/>
    </source>
</evidence>
<dbReference type="FunFam" id="3.40.50.300:FF:003844">
    <property type="entry name" value="WHiTe (Drosophila) related ABC transporter"/>
    <property type="match status" value="1"/>
</dbReference>
<dbReference type="eggNOG" id="KOG0061">
    <property type="taxonomic scope" value="Eukaryota"/>
</dbReference>
<feature type="domain" description="ABC transporter" evidence="8">
    <location>
        <begin position="1"/>
        <end position="211"/>
    </location>
</feature>
<comment type="similarity">
    <text evidence="2">Belongs to the ABC transporter superfamily. ABCG family. Eye pigment precursor importer (TC 3.A.1.204) subfamily.</text>
</comment>
<evidence type="ECO:0000256" key="4">
    <source>
        <dbReference type="ARBA" id="ARBA00022692"/>
    </source>
</evidence>
<name>E3LWP2_CAERE</name>
<dbReference type="EMBL" id="DS268417">
    <property type="protein sequence ID" value="EFO83374.1"/>
    <property type="molecule type" value="Genomic_DNA"/>
</dbReference>
<evidence type="ECO:0000256" key="5">
    <source>
        <dbReference type="ARBA" id="ARBA00022989"/>
    </source>
</evidence>
<dbReference type="Pfam" id="PF00005">
    <property type="entry name" value="ABC_tran"/>
    <property type="match status" value="1"/>
</dbReference>
<dbReference type="Proteomes" id="UP000008281">
    <property type="component" value="Unassembled WGS sequence"/>
</dbReference>
<keyword evidence="5 7" id="KW-1133">Transmembrane helix</keyword>
<sequence length="587" mass="67348">MRSSEITYHNTSFEVNGIRAERSYMRQVCAYVQQDDCFIGSLTVEEHLRFMAKLKMGSEYSSEEQDRRVRSVMRDVSVSAFYNTFQSLQFQLGLQKIANSIIGTRTRKGISGGEKKRLAFASEILTSPPILICDEPTSGLDSFLAYQVVCVLKKLAATRNMTILLTIHQPSSQVFAQFDSVYMMVNGSVAFCGSQLAAEKMWAELSLPIPMNFNPSDHYLATMSVRDPKEEVMKMNQIQRICDTFKYSENGKSVFKESSGREVDERDRAYSEDWRRRYASNFGRPVFGASFFQQIRALTWRASKTVLREPTLFKVQIFQSIIIAILTGLIYTNNSPIDQRKIMNINGSLYQMISNMAFMFQFSVVHVSFQKERVSFHPIQSPYFQHFCLEMNTFYRESSSRLYRVSAYFISKNLAELPSYTICAILFTSILYWMSGLVPLIDSFLIYILVGMLVQNIAISIGYLFSCAFGTVNLAVAVMPIFVVPMMAFGGFFINQDTLKWYFVPMKYLSYFGYGYEAVAIGQWTHVEEIPGCTSQEYCARNGTEVLSNLSFKQSNFWTDIGVMAFMIFAFRFLAFLALYIRVKRRT</sequence>
<feature type="transmembrane region" description="Helical" evidence="7">
    <location>
        <begin position="417"/>
        <end position="438"/>
    </location>
</feature>
<keyword evidence="10" id="KW-1185">Reference proteome</keyword>
<evidence type="ECO:0000259" key="8">
    <source>
        <dbReference type="PROSITE" id="PS50893"/>
    </source>
</evidence>
<keyword evidence="6 7" id="KW-0472">Membrane</keyword>
<dbReference type="AlphaFoldDB" id="E3LWP2"/>
<dbReference type="STRING" id="31234.E3LWP2"/>
<dbReference type="HOGENOM" id="CLU_000604_57_6_1"/>
<dbReference type="GO" id="GO:0016887">
    <property type="term" value="F:ATP hydrolysis activity"/>
    <property type="evidence" value="ECO:0007669"/>
    <property type="project" value="InterPro"/>
</dbReference>
<dbReference type="GO" id="GO:0005886">
    <property type="term" value="C:plasma membrane"/>
    <property type="evidence" value="ECO:0007669"/>
    <property type="project" value="TreeGrafter"/>
</dbReference>
<organism evidence="10">
    <name type="scientific">Caenorhabditis remanei</name>
    <name type="common">Caenorhabditis vulgaris</name>
    <dbReference type="NCBI Taxonomy" id="31234"/>
    <lineage>
        <taxon>Eukaryota</taxon>
        <taxon>Metazoa</taxon>
        <taxon>Ecdysozoa</taxon>
        <taxon>Nematoda</taxon>
        <taxon>Chromadorea</taxon>
        <taxon>Rhabditida</taxon>
        <taxon>Rhabditina</taxon>
        <taxon>Rhabditomorpha</taxon>
        <taxon>Rhabditoidea</taxon>
        <taxon>Rhabditidae</taxon>
        <taxon>Peloderinae</taxon>
        <taxon>Caenorhabditis</taxon>
    </lineage>
</organism>
<dbReference type="InParanoid" id="E3LWP2"/>
<dbReference type="PANTHER" id="PTHR48041:SF139">
    <property type="entry name" value="PROTEIN SCARLET"/>
    <property type="match status" value="1"/>
</dbReference>
<dbReference type="PROSITE" id="PS50893">
    <property type="entry name" value="ABC_TRANSPORTER_2"/>
    <property type="match status" value="1"/>
</dbReference>
<keyword evidence="3" id="KW-0813">Transport</keyword>
<accession>E3LWP2</accession>
<keyword evidence="4 7" id="KW-0812">Transmembrane</keyword>
<feature type="transmembrane region" description="Helical" evidence="7">
    <location>
        <begin position="311"/>
        <end position="332"/>
    </location>
</feature>
<evidence type="ECO:0000313" key="10">
    <source>
        <dbReference type="Proteomes" id="UP000008281"/>
    </source>
</evidence>
<feature type="transmembrane region" description="Helical" evidence="7">
    <location>
        <begin position="444"/>
        <end position="465"/>
    </location>
</feature>
<feature type="transmembrane region" description="Helical" evidence="7">
    <location>
        <begin position="561"/>
        <end position="581"/>
    </location>
</feature>
<evidence type="ECO:0000313" key="9">
    <source>
        <dbReference type="EMBL" id="EFO83374.1"/>
    </source>
</evidence>
<dbReference type="InterPro" id="IPR017871">
    <property type="entry name" value="ABC_transporter-like_CS"/>
</dbReference>
<gene>
    <name evidence="9" type="primary">Cre-wht-7</name>
    <name evidence="9" type="ORF">CRE_02918</name>
</gene>
<dbReference type="GO" id="GO:0140359">
    <property type="term" value="F:ABC-type transporter activity"/>
    <property type="evidence" value="ECO:0007669"/>
    <property type="project" value="InterPro"/>
</dbReference>
<dbReference type="Pfam" id="PF01061">
    <property type="entry name" value="ABC2_membrane"/>
    <property type="match status" value="2"/>
</dbReference>
<dbReference type="GO" id="GO:0005524">
    <property type="term" value="F:ATP binding"/>
    <property type="evidence" value="ECO:0007669"/>
    <property type="project" value="InterPro"/>
</dbReference>
<evidence type="ECO:0000256" key="7">
    <source>
        <dbReference type="SAM" id="Phobius"/>
    </source>
</evidence>
<dbReference type="SUPFAM" id="SSF52540">
    <property type="entry name" value="P-loop containing nucleoside triphosphate hydrolases"/>
    <property type="match status" value="1"/>
</dbReference>
<dbReference type="PROSITE" id="PS00211">
    <property type="entry name" value="ABC_TRANSPORTER_1"/>
    <property type="match status" value="1"/>
</dbReference>
<dbReference type="OrthoDB" id="66620at2759"/>
<dbReference type="InterPro" id="IPR013525">
    <property type="entry name" value="ABC2_TM"/>
</dbReference>
<protein>
    <submittedName>
        <fullName evidence="9">CRE-WHT-7 protein</fullName>
    </submittedName>
</protein>
<feature type="transmembrane region" description="Helical" evidence="7">
    <location>
        <begin position="472"/>
        <end position="494"/>
    </location>
</feature>
<evidence type="ECO:0000256" key="6">
    <source>
        <dbReference type="ARBA" id="ARBA00023136"/>
    </source>
</evidence>
<dbReference type="InterPro" id="IPR003439">
    <property type="entry name" value="ABC_transporter-like_ATP-bd"/>
</dbReference>
<dbReference type="InterPro" id="IPR050352">
    <property type="entry name" value="ABCG_transporters"/>
</dbReference>
<reference evidence="9" key="1">
    <citation type="submission" date="2007-07" db="EMBL/GenBank/DDBJ databases">
        <title>PCAP assembly of the Caenorhabditis remanei genome.</title>
        <authorList>
            <consortium name="The Caenorhabditis remanei Sequencing Consortium"/>
            <person name="Wilson R.K."/>
        </authorList>
    </citation>
    <scope>NUCLEOTIDE SEQUENCE [LARGE SCALE GENOMIC DNA]</scope>
    <source>
        <strain evidence="9">PB4641</strain>
    </source>
</reference>
<dbReference type="InterPro" id="IPR027417">
    <property type="entry name" value="P-loop_NTPase"/>
</dbReference>
<dbReference type="PANTHER" id="PTHR48041">
    <property type="entry name" value="ABC TRANSPORTER G FAMILY MEMBER 28"/>
    <property type="match status" value="1"/>
</dbReference>
<proteinExistence type="inferred from homology"/>